<organism evidence="1">
    <name type="scientific">marine sediment metagenome</name>
    <dbReference type="NCBI Taxonomy" id="412755"/>
    <lineage>
        <taxon>unclassified sequences</taxon>
        <taxon>metagenomes</taxon>
        <taxon>ecological metagenomes</taxon>
    </lineage>
</organism>
<accession>X1THP6</accession>
<dbReference type="AlphaFoldDB" id="X1THP6"/>
<dbReference type="EMBL" id="BARW01014753">
    <property type="protein sequence ID" value="GAI79544.1"/>
    <property type="molecule type" value="Genomic_DNA"/>
</dbReference>
<gene>
    <name evidence="1" type="ORF">S12H4_26064</name>
</gene>
<feature type="non-terminal residue" evidence="1">
    <location>
        <position position="1"/>
    </location>
</feature>
<name>X1THP6_9ZZZZ</name>
<evidence type="ECO:0000313" key="1">
    <source>
        <dbReference type="EMBL" id="GAI79544.1"/>
    </source>
</evidence>
<reference evidence="1" key="1">
    <citation type="journal article" date="2014" name="Front. Microbiol.">
        <title>High frequency of phylogenetically diverse reductive dehalogenase-homologous genes in deep subseafloor sedimentary metagenomes.</title>
        <authorList>
            <person name="Kawai M."/>
            <person name="Futagami T."/>
            <person name="Toyoda A."/>
            <person name="Takaki Y."/>
            <person name="Nishi S."/>
            <person name="Hori S."/>
            <person name="Arai W."/>
            <person name="Tsubouchi T."/>
            <person name="Morono Y."/>
            <person name="Uchiyama I."/>
            <person name="Ito T."/>
            <person name="Fujiyama A."/>
            <person name="Inagaki F."/>
            <person name="Takami H."/>
        </authorList>
    </citation>
    <scope>NUCLEOTIDE SEQUENCE</scope>
    <source>
        <strain evidence="1">Expedition CK06-06</strain>
    </source>
</reference>
<proteinExistence type="predicted"/>
<sequence>ECLEVNKLYVNYSEIEDKQYKISKKDIKLNKKFYGDL</sequence>
<comment type="caution">
    <text evidence="1">The sequence shown here is derived from an EMBL/GenBank/DDBJ whole genome shotgun (WGS) entry which is preliminary data.</text>
</comment>
<protein>
    <submittedName>
        <fullName evidence="1">Uncharacterized protein</fullName>
    </submittedName>
</protein>